<dbReference type="AlphaFoldDB" id="A0A6S7B9J7"/>
<dbReference type="RefSeq" id="WP_175103832.1">
    <property type="nucleotide sequence ID" value="NZ_CADIKM010000004.1"/>
</dbReference>
<feature type="transmembrane region" description="Helical" evidence="1">
    <location>
        <begin position="44"/>
        <end position="67"/>
    </location>
</feature>
<keyword evidence="3" id="KW-1185">Reference proteome</keyword>
<evidence type="ECO:0000313" key="2">
    <source>
        <dbReference type="EMBL" id="CAB3781666.1"/>
    </source>
</evidence>
<keyword evidence="1" id="KW-0472">Membrane</keyword>
<evidence type="ECO:0008006" key="4">
    <source>
        <dbReference type="Google" id="ProtNLM"/>
    </source>
</evidence>
<organism evidence="2 3">
    <name type="scientific">Pararobbsia alpina</name>
    <dbReference type="NCBI Taxonomy" id="621374"/>
    <lineage>
        <taxon>Bacteria</taxon>
        <taxon>Pseudomonadati</taxon>
        <taxon>Pseudomonadota</taxon>
        <taxon>Betaproteobacteria</taxon>
        <taxon>Burkholderiales</taxon>
        <taxon>Burkholderiaceae</taxon>
        <taxon>Pararobbsia</taxon>
    </lineage>
</organism>
<evidence type="ECO:0000313" key="3">
    <source>
        <dbReference type="Proteomes" id="UP000494115"/>
    </source>
</evidence>
<reference evidence="2 3" key="1">
    <citation type="submission" date="2020-04" db="EMBL/GenBank/DDBJ databases">
        <authorList>
            <person name="De Canck E."/>
        </authorList>
    </citation>
    <scope>NUCLEOTIDE SEQUENCE [LARGE SCALE GENOMIC DNA]</scope>
    <source>
        <strain evidence="2 3">LMG 28138</strain>
    </source>
</reference>
<dbReference type="EMBL" id="CADIKM010000004">
    <property type="protein sequence ID" value="CAB3781666.1"/>
    <property type="molecule type" value="Genomic_DNA"/>
</dbReference>
<name>A0A6S7B9J7_9BURK</name>
<dbReference type="Proteomes" id="UP000494115">
    <property type="component" value="Unassembled WGS sequence"/>
</dbReference>
<keyword evidence="1" id="KW-0812">Transmembrane</keyword>
<keyword evidence="1" id="KW-1133">Transmembrane helix</keyword>
<dbReference type="Pfam" id="PF07332">
    <property type="entry name" value="Phage_holin_3_6"/>
    <property type="match status" value="1"/>
</dbReference>
<proteinExistence type="predicted"/>
<evidence type="ECO:0000256" key="1">
    <source>
        <dbReference type="SAM" id="Phobius"/>
    </source>
</evidence>
<feature type="transmembrane region" description="Helical" evidence="1">
    <location>
        <begin position="73"/>
        <end position="95"/>
    </location>
</feature>
<gene>
    <name evidence="2" type="ORF">LMG28138_01276</name>
</gene>
<protein>
    <recommendedName>
        <fullName evidence="4">Inner membrane protein YqjE</fullName>
    </recommendedName>
</protein>
<dbReference type="InterPro" id="IPR009937">
    <property type="entry name" value="Phage_holin_3_6"/>
</dbReference>
<sequence>MSRFVQSVKDVAVGLIDQASARLALLGLEIAEERERVMAMMMSALAAAFFVALTVVFGAFWVVAAYWDTPYRLRVIGGLTIGAAVISATVVVLFMRKMHEPTALFSHTLAEFERDRAALEQVK</sequence>
<accession>A0A6S7B9J7</accession>